<dbReference type="Proteomes" id="UP000492821">
    <property type="component" value="Unassembled WGS sequence"/>
</dbReference>
<feature type="chain" id="PRO_5028993746" evidence="2">
    <location>
        <begin position="21"/>
        <end position="310"/>
    </location>
</feature>
<feature type="region of interest" description="Disordered" evidence="1">
    <location>
        <begin position="234"/>
        <end position="310"/>
    </location>
</feature>
<keyword evidence="3" id="KW-1185">Reference proteome</keyword>
<evidence type="ECO:0000256" key="1">
    <source>
        <dbReference type="SAM" id="MobiDB-lite"/>
    </source>
</evidence>
<feature type="region of interest" description="Disordered" evidence="1">
    <location>
        <begin position="36"/>
        <end position="93"/>
    </location>
</feature>
<feature type="compositionally biased region" description="Basic and acidic residues" evidence="1">
    <location>
        <begin position="80"/>
        <end position="92"/>
    </location>
</feature>
<feature type="signal peptide" evidence="2">
    <location>
        <begin position="1"/>
        <end position="20"/>
    </location>
</feature>
<keyword evidence="2" id="KW-0732">Signal</keyword>
<evidence type="ECO:0000313" key="3">
    <source>
        <dbReference type="Proteomes" id="UP000492821"/>
    </source>
</evidence>
<reference evidence="3" key="1">
    <citation type="journal article" date="2013" name="Genetics">
        <title>The draft genome and transcriptome of Panagrellus redivivus are shaped by the harsh demands of a free-living lifestyle.</title>
        <authorList>
            <person name="Srinivasan J."/>
            <person name="Dillman A.R."/>
            <person name="Macchietto M.G."/>
            <person name="Heikkinen L."/>
            <person name="Lakso M."/>
            <person name="Fracchia K.M."/>
            <person name="Antoshechkin I."/>
            <person name="Mortazavi A."/>
            <person name="Wong G."/>
            <person name="Sternberg P.W."/>
        </authorList>
    </citation>
    <scope>NUCLEOTIDE SEQUENCE [LARGE SCALE GENOMIC DNA]</scope>
    <source>
        <strain evidence="3">MT8872</strain>
    </source>
</reference>
<name>A0A7E4ZYD3_PANRE</name>
<evidence type="ECO:0000313" key="4">
    <source>
        <dbReference type="WBParaSite" id="Pan_g2872.t1"/>
    </source>
</evidence>
<organism evidence="3 4">
    <name type="scientific">Panagrellus redivivus</name>
    <name type="common">Microworm</name>
    <dbReference type="NCBI Taxonomy" id="6233"/>
    <lineage>
        <taxon>Eukaryota</taxon>
        <taxon>Metazoa</taxon>
        <taxon>Ecdysozoa</taxon>
        <taxon>Nematoda</taxon>
        <taxon>Chromadorea</taxon>
        <taxon>Rhabditida</taxon>
        <taxon>Tylenchina</taxon>
        <taxon>Panagrolaimomorpha</taxon>
        <taxon>Panagrolaimoidea</taxon>
        <taxon>Panagrolaimidae</taxon>
        <taxon>Panagrellus</taxon>
    </lineage>
</organism>
<proteinExistence type="predicted"/>
<evidence type="ECO:0000256" key="2">
    <source>
        <dbReference type="SAM" id="SignalP"/>
    </source>
</evidence>
<protein>
    <submittedName>
        <fullName evidence="4">KOW domain-containing protein</fullName>
    </submittedName>
</protein>
<dbReference type="WBParaSite" id="Pan_g2872.t1">
    <property type="protein sequence ID" value="Pan_g2872.t1"/>
    <property type="gene ID" value="Pan_g2872"/>
</dbReference>
<feature type="compositionally biased region" description="Polar residues" evidence="1">
    <location>
        <begin position="36"/>
        <end position="53"/>
    </location>
</feature>
<dbReference type="AlphaFoldDB" id="A0A7E4ZYD3"/>
<sequence length="310" mass="35104">MDLLLLALLVLSYIAHGSLAVAVLIMTCTRRWRNNAHTPLNDTKSLQAPSTGRGSIPSDTARGAPQSPLFAPATPNPSETKVDSEKKSKKEMPPTWWDKVPQPFLRGTQVYGREGRFYLVDNELSDATLEKATPAELDKYEYEIKVRIGQKDLEARRDIKKTIGDGPVVRIPREDYKFAGLIPTYQQKLMETESEKLIRYGVKKQTLRPRYGVKYTVDGEGCENTQWTLSEMNKRQNRELAPQRAEFNRRRRARSRETGSAAVAGRLASRSQTGSRDRITSTRSQSLRGKPERTQSDTDATQRVSHRGRL</sequence>
<accession>A0A7E4ZYD3</accession>
<reference evidence="4" key="2">
    <citation type="submission" date="2020-10" db="UniProtKB">
        <authorList>
            <consortium name="WormBaseParasite"/>
        </authorList>
    </citation>
    <scope>IDENTIFICATION</scope>
</reference>